<keyword evidence="2" id="KW-0472">Membrane</keyword>
<feature type="transmembrane region" description="Helical" evidence="2">
    <location>
        <begin position="57"/>
        <end position="78"/>
    </location>
</feature>
<organism evidence="4 5">
    <name type="scientific">Mycena pura</name>
    <dbReference type="NCBI Taxonomy" id="153505"/>
    <lineage>
        <taxon>Eukaryota</taxon>
        <taxon>Fungi</taxon>
        <taxon>Dikarya</taxon>
        <taxon>Basidiomycota</taxon>
        <taxon>Agaricomycotina</taxon>
        <taxon>Agaricomycetes</taxon>
        <taxon>Agaricomycetidae</taxon>
        <taxon>Agaricales</taxon>
        <taxon>Marasmiineae</taxon>
        <taxon>Mycenaceae</taxon>
        <taxon>Mycena</taxon>
    </lineage>
</organism>
<evidence type="ECO:0000256" key="3">
    <source>
        <dbReference type="SAM" id="SignalP"/>
    </source>
</evidence>
<feature type="transmembrane region" description="Helical" evidence="2">
    <location>
        <begin position="84"/>
        <end position="108"/>
    </location>
</feature>
<sequence length="202" mass="21398">MYQNLVFILFYISLCALLLALPRGIPEPLEVIIAAITIGSSLCLTTYALVKNVIGERVILVICNWAAFLCLCVRAKVLEFTLHAITFLLPLLSFVVLTFLVETTYLAIHEQAPSRIHDVTFPVARLVVEGFFRRLLGIANAEGSWQGAWGGDTVGSGRDVTGGNTVGSGAGATGSAKGAGPSTAAGTAQKTQPPLYALDSFV</sequence>
<dbReference type="Proteomes" id="UP001219525">
    <property type="component" value="Unassembled WGS sequence"/>
</dbReference>
<reference evidence="4" key="1">
    <citation type="submission" date="2023-03" db="EMBL/GenBank/DDBJ databases">
        <title>Massive genome expansion in bonnet fungi (Mycena s.s.) driven by repeated elements and novel gene families across ecological guilds.</title>
        <authorList>
            <consortium name="Lawrence Berkeley National Laboratory"/>
            <person name="Harder C.B."/>
            <person name="Miyauchi S."/>
            <person name="Viragh M."/>
            <person name="Kuo A."/>
            <person name="Thoen E."/>
            <person name="Andreopoulos B."/>
            <person name="Lu D."/>
            <person name="Skrede I."/>
            <person name="Drula E."/>
            <person name="Henrissat B."/>
            <person name="Morin E."/>
            <person name="Kohler A."/>
            <person name="Barry K."/>
            <person name="LaButti K."/>
            <person name="Morin E."/>
            <person name="Salamov A."/>
            <person name="Lipzen A."/>
            <person name="Mereny Z."/>
            <person name="Hegedus B."/>
            <person name="Baldrian P."/>
            <person name="Stursova M."/>
            <person name="Weitz H."/>
            <person name="Taylor A."/>
            <person name="Grigoriev I.V."/>
            <person name="Nagy L.G."/>
            <person name="Martin F."/>
            <person name="Kauserud H."/>
        </authorList>
    </citation>
    <scope>NUCLEOTIDE SEQUENCE</scope>
    <source>
        <strain evidence="4">9144</strain>
    </source>
</reference>
<proteinExistence type="predicted"/>
<comment type="caution">
    <text evidence="4">The sequence shown here is derived from an EMBL/GenBank/DDBJ whole genome shotgun (WGS) entry which is preliminary data.</text>
</comment>
<evidence type="ECO:0000313" key="4">
    <source>
        <dbReference type="EMBL" id="KAJ7221579.1"/>
    </source>
</evidence>
<evidence type="ECO:0000256" key="1">
    <source>
        <dbReference type="SAM" id="MobiDB-lite"/>
    </source>
</evidence>
<dbReference type="EMBL" id="JARJCW010000008">
    <property type="protein sequence ID" value="KAJ7221579.1"/>
    <property type="molecule type" value="Genomic_DNA"/>
</dbReference>
<feature type="chain" id="PRO_5042089791" evidence="3">
    <location>
        <begin position="21"/>
        <end position="202"/>
    </location>
</feature>
<protein>
    <submittedName>
        <fullName evidence="4">Uncharacterized protein</fullName>
    </submittedName>
</protein>
<feature type="transmembrane region" description="Helical" evidence="2">
    <location>
        <begin position="32"/>
        <end position="50"/>
    </location>
</feature>
<evidence type="ECO:0000256" key="2">
    <source>
        <dbReference type="SAM" id="Phobius"/>
    </source>
</evidence>
<keyword evidence="3" id="KW-0732">Signal</keyword>
<keyword evidence="2" id="KW-1133">Transmembrane helix</keyword>
<feature type="compositionally biased region" description="Low complexity" evidence="1">
    <location>
        <begin position="173"/>
        <end position="188"/>
    </location>
</feature>
<evidence type="ECO:0000313" key="5">
    <source>
        <dbReference type="Proteomes" id="UP001219525"/>
    </source>
</evidence>
<keyword evidence="5" id="KW-1185">Reference proteome</keyword>
<dbReference type="AlphaFoldDB" id="A0AAD6VXC2"/>
<feature type="signal peptide" evidence="3">
    <location>
        <begin position="1"/>
        <end position="20"/>
    </location>
</feature>
<feature type="region of interest" description="Disordered" evidence="1">
    <location>
        <begin position="160"/>
        <end position="189"/>
    </location>
</feature>
<name>A0AAD6VXC2_9AGAR</name>
<keyword evidence="2" id="KW-0812">Transmembrane</keyword>
<gene>
    <name evidence="4" type="ORF">GGX14DRAFT_559068</name>
</gene>
<accession>A0AAD6VXC2</accession>